<evidence type="ECO:0000256" key="1">
    <source>
        <dbReference type="ARBA" id="ARBA00004417"/>
    </source>
</evidence>
<dbReference type="GO" id="GO:0016887">
    <property type="term" value="F:ATP hydrolysis activity"/>
    <property type="evidence" value="ECO:0007669"/>
    <property type="project" value="InterPro"/>
</dbReference>
<evidence type="ECO:0000256" key="5">
    <source>
        <dbReference type="ARBA" id="ARBA00022741"/>
    </source>
</evidence>
<keyword evidence="10" id="KW-1185">Reference proteome</keyword>
<dbReference type="InterPro" id="IPR003593">
    <property type="entry name" value="AAA+_ATPase"/>
</dbReference>
<dbReference type="GO" id="GO:0015833">
    <property type="term" value="P:peptide transport"/>
    <property type="evidence" value="ECO:0007669"/>
    <property type="project" value="InterPro"/>
</dbReference>
<dbReference type="Pfam" id="PF08352">
    <property type="entry name" value="oligo_HPY"/>
    <property type="match status" value="1"/>
</dbReference>
<gene>
    <name evidence="9" type="ORF">DEM25_010865</name>
</gene>
<evidence type="ECO:0000259" key="8">
    <source>
        <dbReference type="PROSITE" id="PS50893"/>
    </source>
</evidence>
<sequence length="327" mass="35230">MQHSSNADVQDQPLLAIEDLHLSTRSAVLVEGISLTVNRGEMVGLLGESGCGKTITALSVLGLLPKHAVKVSRGRILFEQTNMADLDETELNRIRGNRMAMIFQEPMTSLNPIMTIGAQIGEALEIHRKMAGRERKAEVKRLLGLVGLPSEDAQLQRYPFQLSGGQRQRVMIAIALACEPALLIADEPTTALDVTIQAQILDLIAEMRKRFGMACVMVTHDLGVIAETCDRAVVMYAGRIAEEGPVDDLFGNPIHRYTEALIGTIPAANPPGSRLPAIPGAVPPPGERPKGCAFAGRCNFAIDVCATETPPEVRRGAHAGYCWNPAS</sequence>
<dbReference type="NCBIfam" id="TIGR01727">
    <property type="entry name" value="oligo_HPY"/>
    <property type="match status" value="1"/>
</dbReference>
<dbReference type="PANTHER" id="PTHR43297:SF2">
    <property type="entry name" value="DIPEPTIDE TRANSPORT ATP-BINDING PROTEIN DPPD"/>
    <property type="match status" value="1"/>
</dbReference>
<dbReference type="InterPro" id="IPR003439">
    <property type="entry name" value="ABC_transporter-like_ATP-bd"/>
</dbReference>
<evidence type="ECO:0000256" key="7">
    <source>
        <dbReference type="ARBA" id="ARBA00023136"/>
    </source>
</evidence>
<proteinExistence type="inferred from homology"/>
<keyword evidence="6 9" id="KW-0067">ATP-binding</keyword>
<dbReference type="CDD" id="cd03257">
    <property type="entry name" value="ABC_NikE_OppD_transporters"/>
    <property type="match status" value="1"/>
</dbReference>
<dbReference type="InterPro" id="IPR027417">
    <property type="entry name" value="P-loop_NTPase"/>
</dbReference>
<evidence type="ECO:0000313" key="10">
    <source>
        <dbReference type="Proteomes" id="UP000246132"/>
    </source>
</evidence>
<dbReference type="PROSITE" id="PS50893">
    <property type="entry name" value="ABC_TRANSPORTER_2"/>
    <property type="match status" value="1"/>
</dbReference>
<comment type="subcellular location">
    <subcellularLocation>
        <location evidence="1">Cell inner membrane</location>
        <topology evidence="1">Peripheral membrane protein</topology>
    </subcellularLocation>
</comment>
<keyword evidence="7" id="KW-0472">Membrane</keyword>
<evidence type="ECO:0000256" key="6">
    <source>
        <dbReference type="ARBA" id="ARBA00022840"/>
    </source>
</evidence>
<dbReference type="OrthoDB" id="9815712at2"/>
<keyword evidence="5" id="KW-0547">Nucleotide-binding</keyword>
<keyword evidence="4" id="KW-1003">Cell membrane</keyword>
<comment type="caution">
    <text evidence="9">The sequence shown here is derived from an EMBL/GenBank/DDBJ whole genome shotgun (WGS) entry which is preliminary data.</text>
</comment>
<dbReference type="GO" id="GO:0005886">
    <property type="term" value="C:plasma membrane"/>
    <property type="evidence" value="ECO:0007669"/>
    <property type="project" value="UniProtKB-SubCell"/>
</dbReference>
<reference evidence="9 10" key="1">
    <citation type="journal article" date="2018" name="Int. J. Syst. Bacteriol.">
        <title>Oceaniradius stylonemae gen. nov., sp. nov., isolated from a red alga, Stylonema cornu-cervi.</title>
        <authorList>
            <person name="Jeong S."/>
        </authorList>
    </citation>
    <scope>NUCLEOTIDE SEQUENCE [LARGE SCALE GENOMIC DNA]</scope>
    <source>
        <strain evidence="9 10">StC1</strain>
    </source>
</reference>
<dbReference type="InterPro" id="IPR050388">
    <property type="entry name" value="ABC_Ni/Peptide_Import"/>
</dbReference>
<dbReference type="Gene3D" id="3.40.50.300">
    <property type="entry name" value="P-loop containing nucleotide triphosphate hydrolases"/>
    <property type="match status" value="1"/>
</dbReference>
<evidence type="ECO:0000313" key="9">
    <source>
        <dbReference type="EMBL" id="RKF06737.1"/>
    </source>
</evidence>
<name>A0A3A8A8U3_9HYPH</name>
<dbReference type="Proteomes" id="UP000246132">
    <property type="component" value="Unassembled WGS sequence"/>
</dbReference>
<dbReference type="PANTHER" id="PTHR43297">
    <property type="entry name" value="OLIGOPEPTIDE TRANSPORT ATP-BINDING PROTEIN APPD"/>
    <property type="match status" value="1"/>
</dbReference>
<dbReference type="SUPFAM" id="SSF52540">
    <property type="entry name" value="P-loop containing nucleoside triphosphate hydrolases"/>
    <property type="match status" value="1"/>
</dbReference>
<feature type="domain" description="ABC transporter" evidence="8">
    <location>
        <begin position="15"/>
        <end position="262"/>
    </location>
</feature>
<dbReference type="SMART" id="SM00382">
    <property type="entry name" value="AAA"/>
    <property type="match status" value="1"/>
</dbReference>
<protein>
    <submittedName>
        <fullName evidence="9">ABC transporter ATP-binding protein</fullName>
    </submittedName>
</protein>
<dbReference type="InterPro" id="IPR017871">
    <property type="entry name" value="ABC_transporter-like_CS"/>
</dbReference>
<comment type="similarity">
    <text evidence="2">Belongs to the ABC transporter superfamily.</text>
</comment>
<accession>A0A3A8A8U3</accession>
<organism evidence="9 10">
    <name type="scientific">Oceaniradius stylonematis</name>
    <dbReference type="NCBI Taxonomy" id="2184161"/>
    <lineage>
        <taxon>Bacteria</taxon>
        <taxon>Pseudomonadati</taxon>
        <taxon>Pseudomonadota</taxon>
        <taxon>Alphaproteobacteria</taxon>
        <taxon>Hyphomicrobiales</taxon>
        <taxon>Ahrensiaceae</taxon>
        <taxon>Oceaniradius</taxon>
    </lineage>
</organism>
<keyword evidence="3" id="KW-0813">Transport</keyword>
<evidence type="ECO:0000256" key="3">
    <source>
        <dbReference type="ARBA" id="ARBA00022448"/>
    </source>
</evidence>
<dbReference type="AlphaFoldDB" id="A0A3A8A8U3"/>
<dbReference type="GO" id="GO:0005524">
    <property type="term" value="F:ATP binding"/>
    <property type="evidence" value="ECO:0007669"/>
    <property type="project" value="UniProtKB-KW"/>
</dbReference>
<dbReference type="GO" id="GO:0055085">
    <property type="term" value="P:transmembrane transport"/>
    <property type="evidence" value="ECO:0007669"/>
    <property type="project" value="UniProtKB-ARBA"/>
</dbReference>
<dbReference type="RefSeq" id="WP_109767249.1">
    <property type="nucleotide sequence ID" value="NZ_CP159474.1"/>
</dbReference>
<dbReference type="Pfam" id="PF00005">
    <property type="entry name" value="ABC_tran"/>
    <property type="match status" value="1"/>
</dbReference>
<dbReference type="PROSITE" id="PS00211">
    <property type="entry name" value="ABC_TRANSPORTER_1"/>
    <property type="match status" value="1"/>
</dbReference>
<dbReference type="InterPro" id="IPR013563">
    <property type="entry name" value="Oligopep_ABC_C"/>
</dbReference>
<dbReference type="FunFam" id="3.40.50.300:FF:000016">
    <property type="entry name" value="Oligopeptide ABC transporter ATP-binding component"/>
    <property type="match status" value="1"/>
</dbReference>
<dbReference type="EMBL" id="QFWV02000006">
    <property type="protein sequence ID" value="RKF06737.1"/>
    <property type="molecule type" value="Genomic_DNA"/>
</dbReference>
<evidence type="ECO:0000256" key="2">
    <source>
        <dbReference type="ARBA" id="ARBA00005417"/>
    </source>
</evidence>
<evidence type="ECO:0000256" key="4">
    <source>
        <dbReference type="ARBA" id="ARBA00022475"/>
    </source>
</evidence>